<dbReference type="SUPFAM" id="SSF53850">
    <property type="entry name" value="Periplasmic binding protein-like II"/>
    <property type="match status" value="1"/>
</dbReference>
<dbReference type="EMBL" id="NKDB02000001">
    <property type="protein sequence ID" value="RKJ99282.1"/>
    <property type="molecule type" value="Genomic_DNA"/>
</dbReference>
<dbReference type="Pfam" id="PF00497">
    <property type="entry name" value="SBP_bac_3"/>
    <property type="match status" value="1"/>
</dbReference>
<sequence length="323" mass="34510">MAERSWKKALPTRSSAPRPRSAPRPSCARSRPPATASIESIQPTRRLPMKKLIMSAAAAFAALMLIAAPAQAQPKVKEKVSVALAHEPPYTNYQSGGTLSGAAPDILFRILKEFGVKELDPKIHEFGAMIPSLQAGRVDVISTGLYINPARCKVVLFSEPDLCTAEGFIVAKGNPKEIRSFADVAAKESVRYGVCGGCSAEKRATESGVPRARITIAPDHQSGIKMLLDGRIDVYAAPDLALRAAATAMSATDRVEVLQVAGEPAKCSGVAFRNDQRELRDAFDQKLKALKDSGEYDTIVAKYGFDPSLAKSTSRATLCGGPN</sequence>
<feature type="domain" description="Solute-binding protein family 3/N-terminal" evidence="3">
    <location>
        <begin position="79"/>
        <end position="307"/>
    </location>
</feature>
<proteinExistence type="predicted"/>
<dbReference type="InterPro" id="IPR001638">
    <property type="entry name" value="Solute-binding_3/MltF_N"/>
</dbReference>
<evidence type="ECO:0000313" key="4">
    <source>
        <dbReference type="EMBL" id="RKJ99282.1"/>
    </source>
</evidence>
<dbReference type="GO" id="GO:0033294">
    <property type="term" value="F:ectoine binding"/>
    <property type="evidence" value="ECO:0007669"/>
    <property type="project" value="InterPro"/>
</dbReference>
<reference evidence="4 5" key="1">
    <citation type="submission" date="2018-09" db="EMBL/GenBank/DDBJ databases">
        <title>Genome comparison of Alicycliphilus sp. BQ1, a polyurethanolytic bacterium, with its closest phylogenetic relatives Alicycliphilus denitrificans BC and K601, unable to attack polyurethane.</title>
        <authorList>
            <person name="Loza-Tavera H."/>
            <person name="Lozano L."/>
            <person name="Cevallos M."/>
            <person name="Maya-Lucas O."/>
            <person name="Garcia-Mena J."/>
            <person name="Hernandez J."/>
        </authorList>
    </citation>
    <scope>NUCLEOTIDE SEQUENCE [LARGE SCALE GENOMIC DNA]</scope>
    <source>
        <strain evidence="4 5">BQ1</strain>
    </source>
</reference>
<feature type="compositionally biased region" description="Low complexity" evidence="2">
    <location>
        <begin position="9"/>
        <end position="37"/>
    </location>
</feature>
<dbReference type="GO" id="GO:0051470">
    <property type="term" value="P:ectoine transmembrane transport"/>
    <property type="evidence" value="ECO:0007669"/>
    <property type="project" value="InterPro"/>
</dbReference>
<name>A0A420KH48_9BURK</name>
<accession>A0A420KH48</accession>
<evidence type="ECO:0000313" key="5">
    <source>
        <dbReference type="Proteomes" id="UP000216225"/>
    </source>
</evidence>
<evidence type="ECO:0000256" key="2">
    <source>
        <dbReference type="SAM" id="MobiDB-lite"/>
    </source>
</evidence>
<protein>
    <submittedName>
        <fullName evidence="4">Ectoine/hydroxyectoine ABC transporter substrate-binding protein EhuB</fullName>
    </submittedName>
</protein>
<dbReference type="PANTHER" id="PTHR35936">
    <property type="entry name" value="MEMBRANE-BOUND LYTIC MUREIN TRANSGLYCOSYLASE F"/>
    <property type="match status" value="1"/>
</dbReference>
<organism evidence="4 5">
    <name type="scientific">Alicycliphilus denitrificans</name>
    <dbReference type="NCBI Taxonomy" id="179636"/>
    <lineage>
        <taxon>Bacteria</taxon>
        <taxon>Pseudomonadati</taxon>
        <taxon>Pseudomonadota</taxon>
        <taxon>Betaproteobacteria</taxon>
        <taxon>Burkholderiales</taxon>
        <taxon>Comamonadaceae</taxon>
        <taxon>Alicycliphilus</taxon>
    </lineage>
</organism>
<dbReference type="NCBIfam" id="TIGR02995">
    <property type="entry name" value="ectoine_ehuB"/>
    <property type="match status" value="1"/>
</dbReference>
<evidence type="ECO:0000256" key="1">
    <source>
        <dbReference type="ARBA" id="ARBA00022729"/>
    </source>
</evidence>
<feature type="region of interest" description="Disordered" evidence="2">
    <location>
        <begin position="1"/>
        <end position="41"/>
    </location>
</feature>
<comment type="caution">
    <text evidence="4">The sequence shown here is derived from an EMBL/GenBank/DDBJ whole genome shotgun (WGS) entry which is preliminary data.</text>
</comment>
<keyword evidence="1" id="KW-0732">Signal</keyword>
<gene>
    <name evidence="4" type="primary">ehuB</name>
    <name evidence="4" type="ORF">CE154_005945</name>
</gene>
<dbReference type="AlphaFoldDB" id="A0A420KH48"/>
<dbReference type="SMART" id="SM00062">
    <property type="entry name" value="PBPb"/>
    <property type="match status" value="1"/>
</dbReference>
<evidence type="ECO:0000259" key="3">
    <source>
        <dbReference type="SMART" id="SM00062"/>
    </source>
</evidence>
<dbReference type="Proteomes" id="UP000216225">
    <property type="component" value="Unassembled WGS sequence"/>
</dbReference>
<dbReference type="Gene3D" id="3.40.190.10">
    <property type="entry name" value="Periplasmic binding protein-like II"/>
    <property type="match status" value="2"/>
</dbReference>
<dbReference type="InterPro" id="IPR014337">
    <property type="entry name" value="Ectoine_EhuB"/>
</dbReference>
<dbReference type="PANTHER" id="PTHR35936:SF17">
    <property type="entry name" value="ARGININE-BINDING EXTRACELLULAR PROTEIN ARTP"/>
    <property type="match status" value="1"/>
</dbReference>